<dbReference type="GO" id="GO:0016998">
    <property type="term" value="P:cell wall macromolecule catabolic process"/>
    <property type="evidence" value="ECO:0007669"/>
    <property type="project" value="InterPro"/>
</dbReference>
<dbReference type="RefSeq" id="WP_056985461.1">
    <property type="nucleotide sequence ID" value="NZ_JQBQ01000019.1"/>
</dbReference>
<keyword evidence="4" id="KW-0732">Signal</keyword>
<evidence type="ECO:0000256" key="4">
    <source>
        <dbReference type="SAM" id="SignalP"/>
    </source>
</evidence>
<comment type="similarity">
    <text evidence="1">Belongs to the glycosyl hydrolase 25 family.</text>
</comment>
<dbReference type="InterPro" id="IPR002053">
    <property type="entry name" value="Glyco_hydro_25"/>
</dbReference>
<feature type="chain" id="PRO_5039405893" evidence="4">
    <location>
        <begin position="24"/>
        <end position="324"/>
    </location>
</feature>
<evidence type="ECO:0000313" key="6">
    <source>
        <dbReference type="EMBL" id="KRN91247.1"/>
    </source>
</evidence>
<evidence type="ECO:0000256" key="3">
    <source>
        <dbReference type="ARBA" id="ARBA00023295"/>
    </source>
</evidence>
<dbReference type="PROSITE" id="PS51904">
    <property type="entry name" value="GLYCOSYL_HYDROL_F25_2"/>
    <property type="match status" value="1"/>
</dbReference>
<gene>
    <name evidence="6" type="ORF">IV44_GL000496</name>
</gene>
<name>A0A0R2KNQ1_LACAM</name>
<dbReference type="GO" id="GO:0003796">
    <property type="term" value="F:lysozyme activity"/>
    <property type="evidence" value="ECO:0007669"/>
    <property type="project" value="InterPro"/>
</dbReference>
<dbReference type="CDD" id="cd06415">
    <property type="entry name" value="GH25_Cpl1-like"/>
    <property type="match status" value="1"/>
</dbReference>
<comment type="caution">
    <text evidence="6">The sequence shown here is derived from an EMBL/GenBank/DDBJ whole genome shotgun (WGS) entry which is preliminary data.</text>
</comment>
<dbReference type="Gene3D" id="3.20.20.80">
    <property type="entry name" value="Glycosidases"/>
    <property type="match status" value="1"/>
</dbReference>
<proteinExistence type="inferred from homology"/>
<accession>A0A0R2KNQ1</accession>
<dbReference type="InterPro" id="IPR017853">
    <property type="entry name" value="GH"/>
</dbReference>
<feature type="signal peptide" evidence="4">
    <location>
        <begin position="1"/>
        <end position="23"/>
    </location>
</feature>
<dbReference type="PANTHER" id="PTHR34135:SF2">
    <property type="entry name" value="LYSOZYME"/>
    <property type="match status" value="1"/>
</dbReference>
<dbReference type="GO" id="GO:0009253">
    <property type="term" value="P:peptidoglycan catabolic process"/>
    <property type="evidence" value="ECO:0007669"/>
    <property type="project" value="InterPro"/>
</dbReference>
<evidence type="ECO:0000256" key="1">
    <source>
        <dbReference type="ARBA" id="ARBA00010646"/>
    </source>
</evidence>
<dbReference type="InterPro" id="IPR024968">
    <property type="entry name" value="SlpA_C_lactobacillus"/>
</dbReference>
<dbReference type="EMBL" id="JQBQ01000019">
    <property type="protein sequence ID" value="KRN91247.1"/>
    <property type="molecule type" value="Genomic_DNA"/>
</dbReference>
<dbReference type="SMART" id="SM00641">
    <property type="entry name" value="Glyco_25"/>
    <property type="match status" value="2"/>
</dbReference>
<feature type="domain" description="S-layer protein C-terminal" evidence="5">
    <location>
        <begin position="260"/>
        <end position="321"/>
    </location>
</feature>
<organism evidence="6 7">
    <name type="scientific">Lactobacillus amylovorus subsp. animalium DSM 16698</name>
    <dbReference type="NCBI Taxonomy" id="695563"/>
    <lineage>
        <taxon>Bacteria</taxon>
        <taxon>Bacillati</taxon>
        <taxon>Bacillota</taxon>
        <taxon>Bacilli</taxon>
        <taxon>Lactobacillales</taxon>
        <taxon>Lactobacillaceae</taxon>
        <taxon>Lactobacillus</taxon>
        <taxon>Lactobacillus amylovorus subsp. animalium</taxon>
    </lineage>
</organism>
<keyword evidence="2" id="KW-0378">Hydrolase</keyword>
<dbReference type="SUPFAM" id="SSF51445">
    <property type="entry name" value="(Trans)glycosidases"/>
    <property type="match status" value="1"/>
</dbReference>
<dbReference type="InterPro" id="IPR018077">
    <property type="entry name" value="Glyco_hydro_fam25_subgr"/>
</dbReference>
<keyword evidence="3" id="KW-0326">Glycosidase</keyword>
<dbReference type="PANTHER" id="PTHR34135">
    <property type="entry name" value="LYSOZYME"/>
    <property type="match status" value="1"/>
</dbReference>
<evidence type="ECO:0000313" key="7">
    <source>
        <dbReference type="Proteomes" id="UP000051529"/>
    </source>
</evidence>
<protein>
    <submittedName>
        <fullName evidence="6">Lysin</fullName>
    </submittedName>
</protein>
<reference evidence="6 7" key="1">
    <citation type="journal article" date="2015" name="Genome Announc.">
        <title>Expanding the biotechnology potential of lactobacilli through comparative genomics of 213 strains and associated genera.</title>
        <authorList>
            <person name="Sun Z."/>
            <person name="Harris H.M."/>
            <person name="McCann A."/>
            <person name="Guo C."/>
            <person name="Argimon S."/>
            <person name="Zhang W."/>
            <person name="Yang X."/>
            <person name="Jeffery I.B."/>
            <person name="Cooney J.C."/>
            <person name="Kagawa T.F."/>
            <person name="Liu W."/>
            <person name="Song Y."/>
            <person name="Salvetti E."/>
            <person name="Wrobel A."/>
            <person name="Rasinkangas P."/>
            <person name="Parkhill J."/>
            <person name="Rea M.C."/>
            <person name="O'Sullivan O."/>
            <person name="Ritari J."/>
            <person name="Douillard F.P."/>
            <person name="Paul Ross R."/>
            <person name="Yang R."/>
            <person name="Briner A.E."/>
            <person name="Felis G.E."/>
            <person name="de Vos W.M."/>
            <person name="Barrangou R."/>
            <person name="Klaenhammer T.R."/>
            <person name="Caufield P.W."/>
            <person name="Cui Y."/>
            <person name="Zhang H."/>
            <person name="O'Toole P.W."/>
        </authorList>
    </citation>
    <scope>NUCLEOTIDE SEQUENCE [LARGE SCALE GENOMIC DNA]</scope>
    <source>
        <strain evidence="6 7">DSM 16698</strain>
    </source>
</reference>
<dbReference type="PATRIC" id="fig|695563.3.peg.546"/>
<dbReference type="Pfam" id="PF01183">
    <property type="entry name" value="Glyco_hydro_25"/>
    <property type="match status" value="1"/>
</dbReference>
<dbReference type="Proteomes" id="UP000051529">
    <property type="component" value="Unassembled WGS sequence"/>
</dbReference>
<evidence type="ECO:0000259" key="5">
    <source>
        <dbReference type="Pfam" id="PF03217"/>
    </source>
</evidence>
<evidence type="ECO:0000256" key="2">
    <source>
        <dbReference type="ARBA" id="ARBA00022801"/>
    </source>
</evidence>
<dbReference type="GO" id="GO:0016052">
    <property type="term" value="P:carbohydrate catabolic process"/>
    <property type="evidence" value="ECO:0007669"/>
    <property type="project" value="TreeGrafter"/>
</dbReference>
<dbReference type="AlphaFoldDB" id="A0A0R2KNQ1"/>
<dbReference type="Pfam" id="PF03217">
    <property type="entry name" value="SlpA"/>
    <property type="match status" value="1"/>
</dbReference>
<sequence>MSLKKRFITKLALVAALSTTSVAVVNTLHTQNKTVQASTTSVAARSLGIDVASYQSADLSTHAKSGAKFAVVKVSEGTSYRNPKASAQVASARAQNMMPMGYHFATFSANSAVAKREANYAVASAKAVGFAPGSYLACDYESGDGNNINMGKSVTANAIIAFMQQVKSAGYKPLLYASSSVLRNNINTNAVINQFPNSLWVASYAVAGRIDKPNFSYFPSMKGVSIWQFADNWRGLNVDGNINVLPLTSSSSSAVSQAPTKSSTKARVLKHAAHVYDKNGNRRFDRKSVKKNTTVTTHGKKKTINGVKYYRIGKNAYVKAANLY</sequence>